<gene>
    <name evidence="2" type="ORF">CDV31_016611</name>
</gene>
<reference evidence="2 3" key="1">
    <citation type="submission" date="2017-06" db="EMBL/GenBank/DDBJ databases">
        <title>Cmopartive genomic analysis of Ambrosia Fusariam Clade fungi.</title>
        <authorList>
            <person name="Stajich J.E."/>
            <person name="Carrillo J."/>
            <person name="Kijimoto T."/>
            <person name="Eskalen A."/>
            <person name="O'Donnell K."/>
            <person name="Kasson M."/>
        </authorList>
    </citation>
    <scope>NUCLEOTIDE SEQUENCE [LARGE SCALE GENOMIC DNA]</scope>
    <source>
        <strain evidence="2 3">NRRL 20438</strain>
    </source>
</reference>
<organism evidence="2 3">
    <name type="scientific">Fusarium ambrosium</name>
    <dbReference type="NCBI Taxonomy" id="131363"/>
    <lineage>
        <taxon>Eukaryota</taxon>
        <taxon>Fungi</taxon>
        <taxon>Dikarya</taxon>
        <taxon>Ascomycota</taxon>
        <taxon>Pezizomycotina</taxon>
        <taxon>Sordariomycetes</taxon>
        <taxon>Hypocreomycetidae</taxon>
        <taxon>Hypocreales</taxon>
        <taxon>Nectriaceae</taxon>
        <taxon>Fusarium</taxon>
        <taxon>Fusarium solani species complex</taxon>
    </lineage>
</organism>
<accession>A0A428S5N2</accession>
<name>A0A428S5N2_9HYPO</name>
<evidence type="ECO:0000313" key="3">
    <source>
        <dbReference type="Proteomes" id="UP000288429"/>
    </source>
</evidence>
<sequence>MPPPDVTDEAHQPLITQLIQHYRKMTRGPYGAAEALQKARQASETSLERILLDESESAWSNPIEQQRAFAKQLALAMETEEVNGSRQGAKRPRTTTIPSPIEASVRPTTTTTTSSTDMGSIDVEHYVSEQPLRQLFAQNNVYVGAPLNLAQELFHEQFWDAIARTPSTKPPLADISMIFQEGDIREHFGCQMEIGIAEEKVANIALQYFGVMVEIKNGIRSVRFPGG</sequence>
<proteinExistence type="predicted"/>
<feature type="region of interest" description="Disordered" evidence="1">
    <location>
        <begin position="80"/>
        <end position="117"/>
    </location>
</feature>
<dbReference type="AlphaFoldDB" id="A0A428S5N2"/>
<dbReference type="EMBL" id="NIZV01000577">
    <property type="protein sequence ID" value="RSL85131.1"/>
    <property type="molecule type" value="Genomic_DNA"/>
</dbReference>
<keyword evidence="3" id="KW-1185">Reference proteome</keyword>
<evidence type="ECO:0000313" key="2">
    <source>
        <dbReference type="EMBL" id="RSL85131.1"/>
    </source>
</evidence>
<feature type="non-terminal residue" evidence="2">
    <location>
        <position position="227"/>
    </location>
</feature>
<dbReference type="Proteomes" id="UP000288429">
    <property type="component" value="Unassembled WGS sequence"/>
</dbReference>
<evidence type="ECO:0000256" key="1">
    <source>
        <dbReference type="SAM" id="MobiDB-lite"/>
    </source>
</evidence>
<comment type="caution">
    <text evidence="2">The sequence shown here is derived from an EMBL/GenBank/DDBJ whole genome shotgun (WGS) entry which is preliminary data.</text>
</comment>
<protein>
    <submittedName>
        <fullName evidence="2">Uncharacterized protein</fullName>
    </submittedName>
</protein>